<reference evidence="2 3" key="1">
    <citation type="journal article" date="2021" name="Sci. Rep.">
        <title>Genome sequencing of the multicellular alga Astrephomene provides insights into convergent evolution of germ-soma differentiation.</title>
        <authorList>
            <person name="Yamashita S."/>
            <person name="Yamamoto K."/>
            <person name="Matsuzaki R."/>
            <person name="Suzuki S."/>
            <person name="Yamaguchi H."/>
            <person name="Hirooka S."/>
            <person name="Minakuchi Y."/>
            <person name="Miyagishima S."/>
            <person name="Kawachi M."/>
            <person name="Toyoda A."/>
            <person name="Nozaki H."/>
        </authorList>
    </citation>
    <scope>NUCLEOTIDE SEQUENCE [LARGE SCALE GENOMIC DNA]</scope>
    <source>
        <strain evidence="2 3">NIES-4017</strain>
    </source>
</reference>
<feature type="compositionally biased region" description="Low complexity" evidence="1">
    <location>
        <begin position="151"/>
        <end position="164"/>
    </location>
</feature>
<organism evidence="2 3">
    <name type="scientific">Astrephomene gubernaculifera</name>
    <dbReference type="NCBI Taxonomy" id="47775"/>
    <lineage>
        <taxon>Eukaryota</taxon>
        <taxon>Viridiplantae</taxon>
        <taxon>Chlorophyta</taxon>
        <taxon>core chlorophytes</taxon>
        <taxon>Chlorophyceae</taxon>
        <taxon>CS clade</taxon>
        <taxon>Chlamydomonadales</taxon>
        <taxon>Astrephomenaceae</taxon>
        <taxon>Astrephomene</taxon>
    </lineage>
</organism>
<feature type="compositionally biased region" description="Low complexity" evidence="1">
    <location>
        <begin position="318"/>
        <end position="351"/>
    </location>
</feature>
<evidence type="ECO:0000313" key="2">
    <source>
        <dbReference type="EMBL" id="GFR42115.1"/>
    </source>
</evidence>
<keyword evidence="3" id="KW-1185">Reference proteome</keyword>
<proteinExistence type="predicted"/>
<feature type="region of interest" description="Disordered" evidence="1">
    <location>
        <begin position="120"/>
        <end position="351"/>
    </location>
</feature>
<dbReference type="EMBL" id="BMAR01000002">
    <property type="protein sequence ID" value="GFR42115.1"/>
    <property type="molecule type" value="Genomic_DNA"/>
</dbReference>
<accession>A0AAD3DHW0</accession>
<dbReference type="AlphaFoldDB" id="A0AAD3DHW0"/>
<feature type="compositionally biased region" description="Low complexity" evidence="1">
    <location>
        <begin position="175"/>
        <end position="195"/>
    </location>
</feature>
<feature type="compositionally biased region" description="Low complexity" evidence="1">
    <location>
        <begin position="120"/>
        <end position="137"/>
    </location>
</feature>
<protein>
    <submittedName>
        <fullName evidence="2">Uncharacterized protein</fullName>
    </submittedName>
</protein>
<sequence length="449" mass="47544">MKQATTAAAGYETLTEKASRAVADGRERRVYTALAKAGSKHAWVATEFPAADFTNRSASPKQLSPSALENRQRAGRYSAGFKAKLQEQLAEERSRLQERLQRLASSCQEKLTLHTMLPEQYQQHQQQQKAATATSQTHPQLCSKQAGSFPSTPSASAASTTDSVTRTERRPATPPTLARDQQQQQPLPQHAATTTFSQPSPYGSRQQPQPQREQEQPNRSTGTNEQPTPRTTIPNDSRAPRMGARRRLSYDSAAPGASAGGRPATTTAGAAATATPPPSGSPYRAPSRGAPSGSRTNERPHSASPPAAAAGKPDLRNRSSTSSRSNASSRSNTSNTASLLTPTSSPTATNNTNAATAATAVPGVSEASGGVQRGPEPLELLVGSSLRKMTFAGHRSSQGPHPQPYDMYDDDDAYAASHVSHRERLRAGVAELSAGLHASWRALLASGAV</sequence>
<gene>
    <name evidence="2" type="ORF">Agub_g2958</name>
</gene>
<evidence type="ECO:0000256" key="1">
    <source>
        <dbReference type="SAM" id="MobiDB-lite"/>
    </source>
</evidence>
<feature type="compositionally biased region" description="Polar residues" evidence="1">
    <location>
        <begin position="138"/>
        <end position="150"/>
    </location>
</feature>
<dbReference type="Proteomes" id="UP001054857">
    <property type="component" value="Unassembled WGS sequence"/>
</dbReference>
<evidence type="ECO:0000313" key="3">
    <source>
        <dbReference type="Proteomes" id="UP001054857"/>
    </source>
</evidence>
<feature type="compositionally biased region" description="Polar residues" evidence="1">
    <location>
        <begin position="218"/>
        <end position="235"/>
    </location>
</feature>
<feature type="compositionally biased region" description="Low complexity" evidence="1">
    <location>
        <begin position="252"/>
        <end position="274"/>
    </location>
</feature>
<comment type="caution">
    <text evidence="2">The sequence shown here is derived from an EMBL/GenBank/DDBJ whole genome shotgun (WGS) entry which is preliminary data.</text>
</comment>
<name>A0AAD3DHW0_9CHLO</name>